<dbReference type="PANTHER" id="PTHR34857:SF2">
    <property type="entry name" value="SLL0384 PROTEIN"/>
    <property type="match status" value="1"/>
</dbReference>
<dbReference type="RefSeq" id="WP_074993751.1">
    <property type="nucleotide sequence ID" value="NZ_FNTD01000004.1"/>
</dbReference>
<gene>
    <name evidence="7" type="ORF">SAMN04490357_5815</name>
</gene>
<comment type="subcellular location">
    <subcellularLocation>
        <location evidence="1">Membrane</location>
        <topology evidence="1">Multi-pass membrane protein</topology>
    </subcellularLocation>
</comment>
<dbReference type="AlphaFoldDB" id="A0A1H5DHJ3"/>
<feature type="transmembrane region" description="Helical" evidence="6">
    <location>
        <begin position="108"/>
        <end position="130"/>
    </location>
</feature>
<feature type="transmembrane region" description="Helical" evidence="6">
    <location>
        <begin position="242"/>
        <end position="260"/>
    </location>
</feature>
<organism evidence="7 8">
    <name type="scientific">Streptomyces misionensis</name>
    <dbReference type="NCBI Taxonomy" id="67331"/>
    <lineage>
        <taxon>Bacteria</taxon>
        <taxon>Bacillati</taxon>
        <taxon>Actinomycetota</taxon>
        <taxon>Actinomycetes</taxon>
        <taxon>Kitasatosporales</taxon>
        <taxon>Streptomycetaceae</taxon>
        <taxon>Streptomyces</taxon>
    </lineage>
</organism>
<evidence type="ECO:0000256" key="3">
    <source>
        <dbReference type="ARBA" id="ARBA00022692"/>
    </source>
</evidence>
<evidence type="ECO:0000256" key="6">
    <source>
        <dbReference type="SAM" id="Phobius"/>
    </source>
</evidence>
<reference evidence="7 8" key="1">
    <citation type="submission" date="2016-10" db="EMBL/GenBank/DDBJ databases">
        <authorList>
            <person name="de Groot N.N."/>
        </authorList>
    </citation>
    <scope>NUCLEOTIDE SEQUENCE [LARGE SCALE GENOMIC DNA]</scope>
    <source>
        <strain evidence="7 8">DSM 40306</strain>
    </source>
</reference>
<proteinExistence type="predicted"/>
<dbReference type="GeneID" id="95516829"/>
<dbReference type="InterPro" id="IPR003339">
    <property type="entry name" value="ABC/ECF_trnsptr_transmembrane"/>
</dbReference>
<keyword evidence="4 6" id="KW-1133">Transmembrane helix</keyword>
<sequence length="261" mass="27880">MKAVRDTTPATGASGIHRLNPLTKLAFAVTVTVCAFAVVDYWWPLLLFGALLLPAAIGAGVLRRFLLLLATFWVPVAVVLFLVQGFFLPDAHDVIAQLGPLKLKSEGVSFAFLTALHILVLMGGFFLLLLTTHPGAFMSALSERRVSPSLIYIASAALQIVPALSRRATRILHAQQARGQVIHGLRGRARALIPLMGPLILGAFTDVGERAAAMETRGFGATRHPTSLTTVPDSGAQRCLRAALMLCAVAAVTVNVWGVMR</sequence>
<protein>
    <submittedName>
        <fullName evidence="7">Energy-coupling factor transport system permease protein</fullName>
    </submittedName>
</protein>
<evidence type="ECO:0000313" key="7">
    <source>
        <dbReference type="EMBL" id="SED78230.1"/>
    </source>
</evidence>
<evidence type="ECO:0000313" key="8">
    <source>
        <dbReference type="Proteomes" id="UP000182375"/>
    </source>
</evidence>
<keyword evidence="2" id="KW-1003">Cell membrane</keyword>
<keyword evidence="5 6" id="KW-0472">Membrane</keyword>
<accession>A0A1H5DHJ3</accession>
<dbReference type="PANTHER" id="PTHR34857">
    <property type="entry name" value="SLL0384 PROTEIN"/>
    <property type="match status" value="1"/>
</dbReference>
<dbReference type="CDD" id="cd16914">
    <property type="entry name" value="EcfT"/>
    <property type="match status" value="1"/>
</dbReference>
<name>A0A1H5DHJ3_9ACTN</name>
<dbReference type="Pfam" id="PF02361">
    <property type="entry name" value="CbiQ"/>
    <property type="match status" value="1"/>
</dbReference>
<evidence type="ECO:0000256" key="1">
    <source>
        <dbReference type="ARBA" id="ARBA00004141"/>
    </source>
</evidence>
<dbReference type="STRING" id="67331.SAMN04490357_5815"/>
<evidence type="ECO:0000256" key="2">
    <source>
        <dbReference type="ARBA" id="ARBA00022475"/>
    </source>
</evidence>
<dbReference type="InterPro" id="IPR051611">
    <property type="entry name" value="ECF_transporter_component"/>
</dbReference>
<keyword evidence="3 6" id="KW-0812">Transmembrane</keyword>
<evidence type="ECO:0000256" key="5">
    <source>
        <dbReference type="ARBA" id="ARBA00023136"/>
    </source>
</evidence>
<evidence type="ECO:0000256" key="4">
    <source>
        <dbReference type="ARBA" id="ARBA00022989"/>
    </source>
</evidence>
<dbReference type="GO" id="GO:0005886">
    <property type="term" value="C:plasma membrane"/>
    <property type="evidence" value="ECO:0007669"/>
    <property type="project" value="UniProtKB-ARBA"/>
</dbReference>
<dbReference type="Proteomes" id="UP000182375">
    <property type="component" value="Unassembled WGS sequence"/>
</dbReference>
<feature type="transmembrane region" description="Helical" evidence="6">
    <location>
        <begin position="25"/>
        <end position="53"/>
    </location>
</feature>
<feature type="transmembrane region" description="Helical" evidence="6">
    <location>
        <begin position="65"/>
        <end position="88"/>
    </location>
</feature>
<dbReference type="EMBL" id="FNTD01000004">
    <property type="protein sequence ID" value="SED78230.1"/>
    <property type="molecule type" value="Genomic_DNA"/>
</dbReference>